<dbReference type="PROSITE" id="PS01124">
    <property type="entry name" value="HTH_ARAC_FAMILY_2"/>
    <property type="match status" value="1"/>
</dbReference>
<dbReference type="InterPro" id="IPR009057">
    <property type="entry name" value="Homeodomain-like_sf"/>
</dbReference>
<keyword evidence="6" id="KW-1185">Reference proteome</keyword>
<accession>A0ABS3LFI2</accession>
<keyword evidence="3" id="KW-0804">Transcription</keyword>
<gene>
    <name evidence="5" type="ORF">JZO70_19645</name>
</gene>
<dbReference type="RefSeq" id="WP_207675394.1">
    <property type="nucleotide sequence ID" value="NZ_JAFREM010000033.1"/>
</dbReference>
<evidence type="ECO:0000256" key="3">
    <source>
        <dbReference type="ARBA" id="ARBA00023163"/>
    </source>
</evidence>
<dbReference type="PROSITE" id="PS00041">
    <property type="entry name" value="HTH_ARAC_FAMILY_1"/>
    <property type="match status" value="1"/>
</dbReference>
<dbReference type="InterPro" id="IPR018771">
    <property type="entry name" value="PocR_dom"/>
</dbReference>
<dbReference type="InterPro" id="IPR020449">
    <property type="entry name" value="Tscrpt_reg_AraC-type_HTH"/>
</dbReference>
<organism evidence="5 6">
    <name type="scientific">Candidatus Enterococcus moelleringii</name>
    <dbReference type="NCBI Taxonomy" id="2815325"/>
    <lineage>
        <taxon>Bacteria</taxon>
        <taxon>Bacillati</taxon>
        <taxon>Bacillota</taxon>
        <taxon>Bacilli</taxon>
        <taxon>Lactobacillales</taxon>
        <taxon>Enterococcaceae</taxon>
        <taxon>Enterococcus</taxon>
    </lineage>
</organism>
<dbReference type="PANTHER" id="PTHR43280:SF10">
    <property type="entry name" value="REGULATORY PROTEIN POCR"/>
    <property type="match status" value="1"/>
</dbReference>
<evidence type="ECO:0000313" key="5">
    <source>
        <dbReference type="EMBL" id="MBO1308399.1"/>
    </source>
</evidence>
<evidence type="ECO:0000256" key="1">
    <source>
        <dbReference type="ARBA" id="ARBA00023015"/>
    </source>
</evidence>
<dbReference type="InterPro" id="IPR018060">
    <property type="entry name" value="HTH_AraC"/>
</dbReference>
<dbReference type="SUPFAM" id="SSF46689">
    <property type="entry name" value="Homeodomain-like"/>
    <property type="match status" value="2"/>
</dbReference>
<dbReference type="Gene3D" id="1.10.10.60">
    <property type="entry name" value="Homeodomain-like"/>
    <property type="match status" value="2"/>
</dbReference>
<dbReference type="InterPro" id="IPR018062">
    <property type="entry name" value="HTH_AraC-typ_CS"/>
</dbReference>
<keyword evidence="1" id="KW-0805">Transcription regulation</keyword>
<dbReference type="PANTHER" id="PTHR43280">
    <property type="entry name" value="ARAC-FAMILY TRANSCRIPTIONAL REGULATOR"/>
    <property type="match status" value="1"/>
</dbReference>
<dbReference type="Pfam" id="PF12833">
    <property type="entry name" value="HTH_18"/>
    <property type="match status" value="1"/>
</dbReference>
<dbReference type="SMART" id="SM00342">
    <property type="entry name" value="HTH_ARAC"/>
    <property type="match status" value="1"/>
</dbReference>
<keyword evidence="2" id="KW-0238">DNA-binding</keyword>
<sequence>METLSTPLPKKEIIVLQNIMEDFACATDLGAVIVDIRGKESSSLYNFSPFCEAMRNYPEFHKLCQKCDMYGGLEASKTGKPCIYRCHAGLTDVSLPIVFNDQLHGFLLMGQLEIDPKYADEMPKIQEIDSNWKAYKDLRTARNSVLTLSPEKIKSAARLLEKICSHHSEESHPRDRITFNFKQEKTKEPQPTGKDEIQKATQYIQKNISKTITLEEVANHVYLSQYYFSKLFKKETGINFITYLNQQRIERAKILLQQSDLSIETISHNVGFSQASYFCKTFKQFTNTTPATYRKEYNLG</sequence>
<dbReference type="EMBL" id="JAFREM010000033">
    <property type="protein sequence ID" value="MBO1308399.1"/>
    <property type="molecule type" value="Genomic_DNA"/>
</dbReference>
<proteinExistence type="predicted"/>
<evidence type="ECO:0000259" key="4">
    <source>
        <dbReference type="PROSITE" id="PS01124"/>
    </source>
</evidence>
<dbReference type="Pfam" id="PF10114">
    <property type="entry name" value="PocR"/>
    <property type="match status" value="1"/>
</dbReference>
<name>A0ABS3LFI2_9ENTE</name>
<evidence type="ECO:0000313" key="6">
    <source>
        <dbReference type="Proteomes" id="UP000664601"/>
    </source>
</evidence>
<dbReference type="PRINTS" id="PR00032">
    <property type="entry name" value="HTHARAC"/>
</dbReference>
<dbReference type="Proteomes" id="UP000664601">
    <property type="component" value="Unassembled WGS sequence"/>
</dbReference>
<feature type="domain" description="HTH araC/xylS-type" evidence="4">
    <location>
        <begin position="198"/>
        <end position="296"/>
    </location>
</feature>
<reference evidence="5 6" key="1">
    <citation type="submission" date="2021-03" db="EMBL/GenBank/DDBJ databases">
        <title>Enterococcal diversity collection.</title>
        <authorList>
            <person name="Gilmore M.S."/>
            <person name="Schwartzman J."/>
            <person name="Van Tyne D."/>
            <person name="Martin M."/>
            <person name="Earl A.M."/>
            <person name="Manson A.L."/>
            <person name="Straub T."/>
            <person name="Salamzade R."/>
            <person name="Saavedra J."/>
            <person name="Lebreton F."/>
            <person name="Prichula J."/>
            <person name="Schaufler K."/>
            <person name="Gaca A."/>
            <person name="Sgardioli B."/>
            <person name="Wagenaar J."/>
            <person name="Strong T."/>
        </authorList>
    </citation>
    <scope>NUCLEOTIDE SEQUENCE [LARGE SCALE GENOMIC DNA]</scope>
    <source>
        <strain evidence="5 6">669A</strain>
    </source>
</reference>
<protein>
    <submittedName>
        <fullName evidence="5">PocR ligand-binding domain-containing protein</fullName>
    </submittedName>
</protein>
<evidence type="ECO:0000256" key="2">
    <source>
        <dbReference type="ARBA" id="ARBA00023125"/>
    </source>
</evidence>
<comment type="caution">
    <text evidence="5">The sequence shown here is derived from an EMBL/GenBank/DDBJ whole genome shotgun (WGS) entry which is preliminary data.</text>
</comment>